<keyword evidence="3" id="KW-1185">Reference proteome</keyword>
<protein>
    <submittedName>
        <fullName evidence="2">Entericidin</fullName>
    </submittedName>
</protein>
<dbReference type="RefSeq" id="WP_007090559.1">
    <property type="nucleotide sequence ID" value="NZ_JPWA01000010.1"/>
</dbReference>
<evidence type="ECO:0000256" key="1">
    <source>
        <dbReference type="SAM" id="SignalP"/>
    </source>
</evidence>
<accession>A0A367UDK8</accession>
<evidence type="ECO:0000313" key="3">
    <source>
        <dbReference type="Proteomes" id="UP000252419"/>
    </source>
</evidence>
<dbReference type="Proteomes" id="UP000252419">
    <property type="component" value="Unassembled WGS sequence"/>
</dbReference>
<keyword evidence="1" id="KW-0732">Signal</keyword>
<sequence length="47" mass="4920">MAILVKRILALALIAGFGMSLAACETAAGFGRDVEKLGEQIQEGVEK</sequence>
<dbReference type="AlphaFoldDB" id="A0A367UDK8"/>
<gene>
    <name evidence="2" type="ORF">TH5_10460</name>
</gene>
<proteinExistence type="predicted"/>
<organism evidence="2 3">
    <name type="scientific">Thalassospira xianhensis MCCC 1A02616</name>
    <dbReference type="NCBI Taxonomy" id="1177929"/>
    <lineage>
        <taxon>Bacteria</taxon>
        <taxon>Pseudomonadati</taxon>
        <taxon>Pseudomonadota</taxon>
        <taxon>Alphaproteobacteria</taxon>
        <taxon>Rhodospirillales</taxon>
        <taxon>Thalassospiraceae</taxon>
        <taxon>Thalassospira</taxon>
    </lineage>
</organism>
<dbReference type="GeneID" id="31926504"/>
<feature type="signal peptide" evidence="1">
    <location>
        <begin position="1"/>
        <end position="22"/>
    </location>
</feature>
<dbReference type="EMBL" id="JPWA01000010">
    <property type="protein sequence ID" value="RCK06060.1"/>
    <property type="molecule type" value="Genomic_DNA"/>
</dbReference>
<dbReference type="PROSITE" id="PS51257">
    <property type="entry name" value="PROKAR_LIPOPROTEIN"/>
    <property type="match status" value="1"/>
</dbReference>
<reference evidence="2 3" key="1">
    <citation type="submission" date="2014-07" db="EMBL/GenBank/DDBJ databases">
        <title>Draft genome sequence of Thalassospira xianhensis P-4 (MCCC 1A02616).</title>
        <authorList>
            <person name="Lai Q."/>
            <person name="Shao Z."/>
        </authorList>
    </citation>
    <scope>NUCLEOTIDE SEQUENCE [LARGE SCALE GENOMIC DNA]</scope>
    <source>
        <strain evidence="2 3">MCCC 1A02616</strain>
    </source>
</reference>
<comment type="caution">
    <text evidence="2">The sequence shown here is derived from an EMBL/GenBank/DDBJ whole genome shotgun (WGS) entry which is preliminary data.</text>
</comment>
<feature type="chain" id="PRO_5016653712" evidence="1">
    <location>
        <begin position="23"/>
        <end position="47"/>
    </location>
</feature>
<evidence type="ECO:0000313" key="2">
    <source>
        <dbReference type="EMBL" id="RCK06060.1"/>
    </source>
</evidence>
<name>A0A367UDK8_9PROT</name>